<dbReference type="PROSITE" id="PS50156">
    <property type="entry name" value="SSD"/>
    <property type="match status" value="1"/>
</dbReference>
<evidence type="ECO:0000256" key="4">
    <source>
        <dbReference type="ARBA" id="ARBA00022989"/>
    </source>
</evidence>
<feature type="transmembrane region" description="Helical" evidence="6">
    <location>
        <begin position="781"/>
        <end position="805"/>
    </location>
</feature>
<feature type="transmembrane region" description="Helical" evidence="6">
    <location>
        <begin position="314"/>
        <end position="336"/>
    </location>
</feature>
<accession>A0ABX1QJD9</accession>
<feature type="transmembrane region" description="Helical" evidence="6">
    <location>
        <begin position="707"/>
        <end position="727"/>
    </location>
</feature>
<organism evidence="8 9">
    <name type="scientific">Aromatoleum diolicum</name>
    <dbReference type="NCBI Taxonomy" id="75796"/>
    <lineage>
        <taxon>Bacteria</taxon>
        <taxon>Pseudomonadati</taxon>
        <taxon>Pseudomonadota</taxon>
        <taxon>Betaproteobacteria</taxon>
        <taxon>Rhodocyclales</taxon>
        <taxon>Rhodocyclaceae</taxon>
        <taxon>Aromatoleum</taxon>
    </lineage>
</organism>
<reference evidence="8 9" key="1">
    <citation type="submission" date="2019-12" db="EMBL/GenBank/DDBJ databases">
        <title>Comparative genomics gives insights into the taxonomy of the Azoarcus-Aromatoleum group and reveals separate origins of nif in the plant-associated Azoarcus and non-plant-associated Aromatoleum sub-groups.</title>
        <authorList>
            <person name="Lafos M."/>
            <person name="Maluk M."/>
            <person name="Batista M."/>
            <person name="Junghare M."/>
            <person name="Carmona M."/>
            <person name="Faoro H."/>
            <person name="Cruz L.M."/>
            <person name="Battistoni F."/>
            <person name="De Souza E."/>
            <person name="Pedrosa F."/>
            <person name="Chen W.-M."/>
            <person name="Poole P.S."/>
            <person name="Dixon R.A."/>
            <person name="James E.K."/>
        </authorList>
    </citation>
    <scope>NUCLEOTIDE SEQUENCE [LARGE SCALE GENOMIC DNA]</scope>
    <source>
        <strain evidence="8 9">22Lin</strain>
    </source>
</reference>
<evidence type="ECO:0000256" key="1">
    <source>
        <dbReference type="ARBA" id="ARBA00004651"/>
    </source>
</evidence>
<keyword evidence="4 6" id="KW-1133">Transmembrane helix</keyword>
<keyword evidence="2" id="KW-1003">Cell membrane</keyword>
<dbReference type="InterPro" id="IPR004869">
    <property type="entry name" value="MMPL_dom"/>
</dbReference>
<feature type="transmembrane region" description="Helical" evidence="6">
    <location>
        <begin position="678"/>
        <end position="701"/>
    </location>
</feature>
<evidence type="ECO:0000256" key="3">
    <source>
        <dbReference type="ARBA" id="ARBA00022692"/>
    </source>
</evidence>
<feature type="transmembrane region" description="Helical" evidence="6">
    <location>
        <begin position="285"/>
        <end position="308"/>
    </location>
</feature>
<keyword evidence="3 6" id="KW-0812">Transmembrane</keyword>
<keyword evidence="9" id="KW-1185">Reference proteome</keyword>
<proteinExistence type="predicted"/>
<gene>
    <name evidence="8" type="ORF">GPA25_23340</name>
</gene>
<dbReference type="EMBL" id="WTVQ01000086">
    <property type="protein sequence ID" value="NMG77686.1"/>
    <property type="molecule type" value="Genomic_DNA"/>
</dbReference>
<dbReference type="RefSeq" id="WP_169262798.1">
    <property type="nucleotide sequence ID" value="NZ_WTVQ01000086.1"/>
</dbReference>
<evidence type="ECO:0000313" key="8">
    <source>
        <dbReference type="EMBL" id="NMG77686.1"/>
    </source>
</evidence>
<feature type="domain" description="SSD" evidence="7">
    <location>
        <begin position="292"/>
        <end position="410"/>
    </location>
</feature>
<feature type="transmembrane region" description="Helical" evidence="6">
    <location>
        <begin position="356"/>
        <end position="377"/>
    </location>
</feature>
<dbReference type="PANTHER" id="PTHR33406:SF10">
    <property type="entry name" value="SSD DOMAIN-CONTAINING PROTEIN"/>
    <property type="match status" value="1"/>
</dbReference>
<protein>
    <submittedName>
        <fullName evidence="8">MMPL family transporter</fullName>
    </submittedName>
</protein>
<feature type="transmembrane region" description="Helical" evidence="6">
    <location>
        <begin position="449"/>
        <end position="471"/>
    </location>
</feature>
<feature type="transmembrane region" description="Helical" evidence="6">
    <location>
        <begin position="748"/>
        <end position="769"/>
    </location>
</feature>
<keyword evidence="5 6" id="KW-0472">Membrane</keyword>
<feature type="transmembrane region" description="Helical" evidence="6">
    <location>
        <begin position="389"/>
        <end position="410"/>
    </location>
</feature>
<dbReference type="Pfam" id="PF03176">
    <property type="entry name" value="MMPL"/>
    <property type="match status" value="2"/>
</dbReference>
<feature type="transmembrane region" description="Helical" evidence="6">
    <location>
        <begin position="37"/>
        <end position="60"/>
    </location>
</feature>
<name>A0ABX1QJD9_9RHOO</name>
<feature type="transmembrane region" description="Helical" evidence="6">
    <location>
        <begin position="655"/>
        <end position="671"/>
    </location>
</feature>
<evidence type="ECO:0000256" key="5">
    <source>
        <dbReference type="ARBA" id="ARBA00023136"/>
    </source>
</evidence>
<dbReference type="InterPro" id="IPR050545">
    <property type="entry name" value="Mycobact_MmpL"/>
</dbReference>
<evidence type="ECO:0000256" key="6">
    <source>
        <dbReference type="SAM" id="Phobius"/>
    </source>
</evidence>
<dbReference type="SUPFAM" id="SSF82866">
    <property type="entry name" value="Multidrug efflux transporter AcrB transmembrane domain"/>
    <property type="match status" value="2"/>
</dbReference>
<evidence type="ECO:0000259" key="7">
    <source>
        <dbReference type="PROSITE" id="PS50156"/>
    </source>
</evidence>
<evidence type="ECO:0000256" key="2">
    <source>
        <dbReference type="ARBA" id="ARBA00022475"/>
    </source>
</evidence>
<sequence>MAVAFDSHDRAPVVRSLSDFDQNSGNKLERLIFNHRLAVMVICALVTVALALVAAAKLHLNASFESMLPQSQPYIQNYLDNRNELRGLGNVLRVVVASRKGDIFDPAYQETLKKINDELILTPGVDRAWVKSLWTPSVRWTEVTEEGFQGGPVMPDSYDGSPRATEQLKLNIARSGIVGRFVGNDFKSSMVFVPLLDKDPATGAPIDYRALSRTLEDNIRAKFEQSVEQSVEQGGAPVNIHIIGFAKLVGDLIDGVSQVMTYFAVAALIAIVVIFFYTRCLRSTALVVACSVVAVVWQLGLIAALGFALDPFSILVPFLIFAIGVSHGAQKMNGIVQDIGRGTHRLVAARFTFRRLFLAGMTALVADAVGFAVLMVIDIPVIQSLALSASIGVAVLIFTNLILLPVLLSYTGVSARAAQRSLVAESGGADGKGGAALWRWLERFTERRWAIGAIAISAVLTVAGFVVSLNLKIGDLEPGAPELRADSRYNRDNAYITANYSLSSDQFAVIVKTAAEGCLKYETLVEADRLAWQLQQVPGVQTTVFLGDAVRQITAGSYEGNPKWVTLARNQDVLNYGAQQASVNNPDLFNNDCSVMPVIAYLSDHRAETLDRVVATAARFAEAHSSPERQFLLAAGSAGIEAATNIVVREANRTMLFYVYGAVIVLCFITFRNWRAVIVAVVPLAVTSILCEALMVVLGIGVKVGTLPVIALGVGIGVDYALYLLSIQLAQQRAGASLADAHRRSIQFTGKVVALVGVTLAAGVVTWIWSPIKFQADMGILLTFMFVWNMVGALILIPALSHFLLKSPKGVQRVGAMPALSLAAQ</sequence>
<comment type="subcellular location">
    <subcellularLocation>
        <location evidence="1">Cell membrane</location>
        <topology evidence="1">Multi-pass membrane protein</topology>
    </subcellularLocation>
</comment>
<dbReference type="Proteomes" id="UP000648984">
    <property type="component" value="Unassembled WGS sequence"/>
</dbReference>
<feature type="transmembrane region" description="Helical" evidence="6">
    <location>
        <begin position="259"/>
        <end position="278"/>
    </location>
</feature>
<dbReference type="Gene3D" id="1.20.1640.10">
    <property type="entry name" value="Multidrug efflux transporter AcrB transmembrane domain"/>
    <property type="match status" value="2"/>
</dbReference>
<dbReference type="InterPro" id="IPR000731">
    <property type="entry name" value="SSD"/>
</dbReference>
<comment type="caution">
    <text evidence="8">The sequence shown here is derived from an EMBL/GenBank/DDBJ whole genome shotgun (WGS) entry which is preliminary data.</text>
</comment>
<evidence type="ECO:0000313" key="9">
    <source>
        <dbReference type="Proteomes" id="UP000648984"/>
    </source>
</evidence>
<dbReference type="PANTHER" id="PTHR33406">
    <property type="entry name" value="MEMBRANE PROTEIN MJ1562-RELATED"/>
    <property type="match status" value="1"/>
</dbReference>